<dbReference type="Gene3D" id="3.80.10.10">
    <property type="entry name" value="Ribonuclease Inhibitor"/>
    <property type="match status" value="2"/>
</dbReference>
<dbReference type="OrthoDB" id="2456807at2759"/>
<proteinExistence type="predicted"/>
<dbReference type="Pfam" id="PF13516">
    <property type="entry name" value="LRR_6"/>
    <property type="match status" value="3"/>
</dbReference>
<keyword evidence="3" id="KW-1185">Reference proteome</keyword>
<dbReference type="SUPFAM" id="SSF52047">
    <property type="entry name" value="RNI-like"/>
    <property type="match status" value="1"/>
</dbReference>
<dbReference type="InterPro" id="IPR032675">
    <property type="entry name" value="LRR_dom_sf"/>
</dbReference>
<dbReference type="PANTHER" id="PTHR24111">
    <property type="entry name" value="LEUCINE-RICH REPEAT-CONTAINING PROTEIN 34"/>
    <property type="match status" value="1"/>
</dbReference>
<dbReference type="Proteomes" id="UP000266673">
    <property type="component" value="Unassembled WGS sequence"/>
</dbReference>
<sequence>MSILCKNLTSLKLENFCYLDTCLDADIAEALLKNNTLTYLRIYFSRLNSKFWNVFTYYLCTNSSLKFLIFSDFNIGFEDGKKLANAICNNNTLASLCLCHNQFGSEGGKAFADALCKNATLTSLSLCGNQLGSEGGKAIADALCKNTTLTSLNLCDNQLGPEFGKTIADALCKNFMLNPPSKEWEIKIKCPGCSYFSLFFTCTVLWCYIGWSWEDIKWCKYCDEVGENNERYRYQTTHNSQDCYYKPSELSTTDEWRWTMTKIMSPKWKEKIKCPKCSVRCKVVYHAEGEQCPKTYPRCNSSWTNNFMEINFY</sequence>
<comment type="caution">
    <text evidence="2">The sequence shown here is derived from an EMBL/GenBank/DDBJ whole genome shotgun (WGS) entry which is preliminary data.</text>
</comment>
<gene>
    <name evidence="2" type="ORF">C2G38_2318643</name>
</gene>
<evidence type="ECO:0000313" key="2">
    <source>
        <dbReference type="EMBL" id="RIB15672.1"/>
    </source>
</evidence>
<dbReference type="InterPro" id="IPR001611">
    <property type="entry name" value="Leu-rich_rpt"/>
</dbReference>
<evidence type="ECO:0008006" key="4">
    <source>
        <dbReference type="Google" id="ProtNLM"/>
    </source>
</evidence>
<dbReference type="PANTHER" id="PTHR24111:SF0">
    <property type="entry name" value="LEUCINE-RICH REPEAT-CONTAINING PROTEIN"/>
    <property type="match status" value="1"/>
</dbReference>
<organism evidence="2 3">
    <name type="scientific">Gigaspora rosea</name>
    <dbReference type="NCBI Taxonomy" id="44941"/>
    <lineage>
        <taxon>Eukaryota</taxon>
        <taxon>Fungi</taxon>
        <taxon>Fungi incertae sedis</taxon>
        <taxon>Mucoromycota</taxon>
        <taxon>Glomeromycotina</taxon>
        <taxon>Glomeromycetes</taxon>
        <taxon>Diversisporales</taxon>
        <taxon>Gigasporaceae</taxon>
        <taxon>Gigaspora</taxon>
    </lineage>
</organism>
<protein>
    <recommendedName>
        <fullName evidence="4">RNI-like protein</fullName>
    </recommendedName>
</protein>
<evidence type="ECO:0000256" key="1">
    <source>
        <dbReference type="ARBA" id="ARBA00022737"/>
    </source>
</evidence>
<accession>A0A397V112</accession>
<dbReference type="AlphaFoldDB" id="A0A397V112"/>
<reference evidence="2 3" key="1">
    <citation type="submission" date="2018-06" db="EMBL/GenBank/DDBJ databases">
        <title>Comparative genomics reveals the genomic features of Rhizophagus irregularis, R. cerebriforme, R. diaphanum and Gigaspora rosea, and their symbiotic lifestyle signature.</title>
        <authorList>
            <person name="Morin E."/>
            <person name="San Clemente H."/>
            <person name="Chen E.C.H."/>
            <person name="De La Providencia I."/>
            <person name="Hainaut M."/>
            <person name="Kuo A."/>
            <person name="Kohler A."/>
            <person name="Murat C."/>
            <person name="Tang N."/>
            <person name="Roy S."/>
            <person name="Loubradou J."/>
            <person name="Henrissat B."/>
            <person name="Grigoriev I.V."/>
            <person name="Corradi N."/>
            <person name="Roux C."/>
            <person name="Martin F.M."/>
        </authorList>
    </citation>
    <scope>NUCLEOTIDE SEQUENCE [LARGE SCALE GENOMIC DNA]</scope>
    <source>
        <strain evidence="2 3">DAOM 194757</strain>
    </source>
</reference>
<dbReference type="SMART" id="SM00368">
    <property type="entry name" value="LRR_RI"/>
    <property type="match status" value="3"/>
</dbReference>
<keyword evidence="1" id="KW-0677">Repeat</keyword>
<name>A0A397V112_9GLOM</name>
<dbReference type="InterPro" id="IPR052201">
    <property type="entry name" value="LRR-containing_regulator"/>
</dbReference>
<evidence type="ECO:0000313" key="3">
    <source>
        <dbReference type="Proteomes" id="UP000266673"/>
    </source>
</evidence>
<dbReference type="EMBL" id="QKWP01000728">
    <property type="protein sequence ID" value="RIB15672.1"/>
    <property type="molecule type" value="Genomic_DNA"/>
</dbReference>